<proteinExistence type="predicted"/>
<dbReference type="PANTHER" id="PTHR46204">
    <property type="entry name" value="CHITIN ELICITOR RECEPTOR KINASE 1-RELATED"/>
    <property type="match status" value="1"/>
</dbReference>
<evidence type="ECO:0000256" key="12">
    <source>
        <dbReference type="PROSITE-ProRule" id="PRU10141"/>
    </source>
</evidence>
<name>A0AAV8SNH3_9ROSI</name>
<dbReference type="FunFam" id="1.10.510.10:FF:000468">
    <property type="entry name" value="PTI1-like tyrosine-protein kinase 3"/>
    <property type="match status" value="1"/>
</dbReference>
<dbReference type="PROSITE" id="PS51782">
    <property type="entry name" value="LYSM"/>
    <property type="match status" value="1"/>
</dbReference>
<evidence type="ECO:0000256" key="11">
    <source>
        <dbReference type="ARBA" id="ARBA00023157"/>
    </source>
</evidence>
<feature type="transmembrane region" description="Helical" evidence="13">
    <location>
        <begin position="220"/>
        <end position="244"/>
    </location>
</feature>
<dbReference type="SMART" id="SM00220">
    <property type="entry name" value="S_TKc"/>
    <property type="match status" value="1"/>
</dbReference>
<keyword evidence="5" id="KW-0732">Signal</keyword>
<dbReference type="PANTHER" id="PTHR46204:SF11">
    <property type="entry name" value="PROTEIN KINASE DOMAIN-CONTAINING PROTEIN"/>
    <property type="match status" value="1"/>
</dbReference>
<dbReference type="PROSITE" id="PS00107">
    <property type="entry name" value="PROTEIN_KINASE_ATP"/>
    <property type="match status" value="1"/>
</dbReference>
<dbReference type="InterPro" id="IPR017441">
    <property type="entry name" value="Protein_kinase_ATP_BS"/>
</dbReference>
<evidence type="ECO:0000256" key="8">
    <source>
        <dbReference type="ARBA" id="ARBA00022840"/>
    </source>
</evidence>
<comment type="subcellular location">
    <subcellularLocation>
        <location evidence="1">Cell membrane</location>
        <topology evidence="1">Single-pass membrane protein</topology>
    </subcellularLocation>
</comment>
<keyword evidence="4 13" id="KW-0812">Transmembrane</keyword>
<evidence type="ECO:0000313" key="17">
    <source>
        <dbReference type="Proteomes" id="UP001159364"/>
    </source>
</evidence>
<protein>
    <recommendedName>
        <fullName evidence="18">LysM domain receptor-like kinase 3</fullName>
    </recommendedName>
</protein>
<evidence type="ECO:0000313" key="16">
    <source>
        <dbReference type="EMBL" id="KAJ8753556.1"/>
    </source>
</evidence>
<evidence type="ECO:0000256" key="5">
    <source>
        <dbReference type="ARBA" id="ARBA00022729"/>
    </source>
</evidence>
<dbReference type="InterPro" id="IPR036779">
    <property type="entry name" value="LysM_dom_sf"/>
</dbReference>
<dbReference type="Gene3D" id="1.10.510.10">
    <property type="entry name" value="Transferase(Phosphotransferase) domain 1"/>
    <property type="match status" value="1"/>
</dbReference>
<evidence type="ECO:0000256" key="9">
    <source>
        <dbReference type="ARBA" id="ARBA00022989"/>
    </source>
</evidence>
<keyword evidence="7" id="KW-0418">Kinase</keyword>
<dbReference type="InterPro" id="IPR011009">
    <property type="entry name" value="Kinase-like_dom_sf"/>
</dbReference>
<evidence type="ECO:0000256" key="4">
    <source>
        <dbReference type="ARBA" id="ARBA00022692"/>
    </source>
</evidence>
<dbReference type="InterPro" id="IPR008271">
    <property type="entry name" value="Ser/Thr_kinase_AS"/>
</dbReference>
<feature type="binding site" evidence="12">
    <location>
        <position position="336"/>
    </location>
    <ligand>
        <name>ATP</name>
        <dbReference type="ChEBI" id="CHEBI:30616"/>
    </ligand>
</feature>
<dbReference type="SUPFAM" id="SSF56112">
    <property type="entry name" value="Protein kinase-like (PK-like)"/>
    <property type="match status" value="1"/>
</dbReference>
<feature type="domain" description="Protein kinase" evidence="14">
    <location>
        <begin position="308"/>
        <end position="589"/>
    </location>
</feature>
<keyword evidence="11" id="KW-1015">Disulfide bond</keyword>
<dbReference type="AlphaFoldDB" id="A0AAV8SNH3"/>
<keyword evidence="10 13" id="KW-0472">Membrane</keyword>
<reference evidence="16 17" key="1">
    <citation type="submission" date="2021-09" db="EMBL/GenBank/DDBJ databases">
        <title>Genomic insights and catalytic innovation underlie evolution of tropane alkaloids biosynthesis.</title>
        <authorList>
            <person name="Wang Y.-J."/>
            <person name="Tian T."/>
            <person name="Huang J.-P."/>
            <person name="Huang S.-X."/>
        </authorList>
    </citation>
    <scope>NUCLEOTIDE SEQUENCE [LARGE SCALE GENOMIC DNA]</scope>
    <source>
        <strain evidence="16">KIB-2018</strain>
        <tissue evidence="16">Leaf</tissue>
    </source>
</reference>
<evidence type="ECO:0008006" key="18">
    <source>
        <dbReference type="Google" id="ProtNLM"/>
    </source>
</evidence>
<dbReference type="PROSITE" id="PS00108">
    <property type="entry name" value="PROTEIN_KINASE_ST"/>
    <property type="match status" value="1"/>
</dbReference>
<dbReference type="SUPFAM" id="SSF54106">
    <property type="entry name" value="LysM domain"/>
    <property type="match status" value="1"/>
</dbReference>
<dbReference type="Proteomes" id="UP001159364">
    <property type="component" value="Linkage Group LG10"/>
</dbReference>
<evidence type="ECO:0000259" key="14">
    <source>
        <dbReference type="PROSITE" id="PS50011"/>
    </source>
</evidence>
<dbReference type="InterPro" id="IPR000719">
    <property type="entry name" value="Prot_kinase_dom"/>
</dbReference>
<keyword evidence="17" id="KW-1185">Reference proteome</keyword>
<evidence type="ECO:0000259" key="15">
    <source>
        <dbReference type="PROSITE" id="PS51782"/>
    </source>
</evidence>
<dbReference type="PROSITE" id="PS50011">
    <property type="entry name" value="PROTEIN_KINASE_DOM"/>
    <property type="match status" value="1"/>
</dbReference>
<accession>A0AAV8SNH3</accession>
<dbReference type="GO" id="GO:0045087">
    <property type="term" value="P:innate immune response"/>
    <property type="evidence" value="ECO:0007669"/>
    <property type="project" value="InterPro"/>
</dbReference>
<evidence type="ECO:0000256" key="10">
    <source>
        <dbReference type="ARBA" id="ARBA00023136"/>
    </source>
</evidence>
<feature type="domain" description="LysM" evidence="15">
    <location>
        <begin position="158"/>
        <end position="204"/>
    </location>
</feature>
<dbReference type="Pfam" id="PF01476">
    <property type="entry name" value="LysM"/>
    <property type="match status" value="1"/>
</dbReference>
<dbReference type="GO" id="GO:0019199">
    <property type="term" value="F:transmembrane receptor protein kinase activity"/>
    <property type="evidence" value="ECO:0007669"/>
    <property type="project" value="InterPro"/>
</dbReference>
<dbReference type="InterPro" id="IPR018392">
    <property type="entry name" value="LysM"/>
</dbReference>
<gene>
    <name evidence="16" type="ORF">K2173_022797</name>
</gene>
<dbReference type="SMART" id="SM00257">
    <property type="entry name" value="LysM"/>
    <property type="match status" value="1"/>
</dbReference>
<evidence type="ECO:0000256" key="1">
    <source>
        <dbReference type="ARBA" id="ARBA00004162"/>
    </source>
</evidence>
<dbReference type="CDD" id="cd00118">
    <property type="entry name" value="LysM"/>
    <property type="match status" value="1"/>
</dbReference>
<sequence>MVSSSHYSHLLIFFYLSAYLFLAFFSTVSRAVFPFNCSTKTSTCNSYLYHISGNYSIFEVASFYFVNTSDLIPISRGLGQDYLVSVPCTCKDVNGTQGYFYYTFYKVKESEMYNNVIDVVYNGQAWKDRGENELLPSGELVQIHLLCGCSEVESQQIVTYTVQTKDTLSSIAELFSAKQSEILKLNKRLITDPDYIETGWVLYVPQEKIGIPDPKQERSYVSLALGLLTGLCLLSITAFLLLLIKRKSTRSHISGVRVALKDLDKCSSSRGTFLQGYVQWEDLKDATFQSDRPLVYSLEEIAEATGDFDHRRKIGEGGYGSVYFGRLNEREVAIKKMKSSRSKEFLAELKILCKIHHINVVELLGYSSGDNHLYLVYEYIQNGSLNDHLHDPLLKGHSPLSWMARAFIAIDAARGIEYIHDHTKTRYVHRDIKTSNILLDQGLRAKVSDFGLARLVERSNEEDLIATCLVGTPGYIAPESVRELQMTSKSDVFAFGVVLAALITGRRSLYRDNKEENNLKALTSVILEIFQDQNPQAALEAVIDSNLKDNYPMEEVYKMAEISRWCLSDEPADRPEMREIVPILSEIVLSSIEWEASIAGSNEEFSIIFEGR</sequence>
<dbReference type="Pfam" id="PF00069">
    <property type="entry name" value="Pkinase"/>
    <property type="match status" value="1"/>
</dbReference>
<keyword evidence="8 12" id="KW-0067">ATP-binding</keyword>
<dbReference type="EMBL" id="JAIWQS010000010">
    <property type="protein sequence ID" value="KAJ8753556.1"/>
    <property type="molecule type" value="Genomic_DNA"/>
</dbReference>
<dbReference type="InterPro" id="IPR044812">
    <property type="entry name" value="CERK1/LYK3-like"/>
</dbReference>
<keyword evidence="6 12" id="KW-0547">Nucleotide-binding</keyword>
<evidence type="ECO:0000256" key="7">
    <source>
        <dbReference type="ARBA" id="ARBA00022777"/>
    </source>
</evidence>
<evidence type="ECO:0000256" key="13">
    <source>
        <dbReference type="SAM" id="Phobius"/>
    </source>
</evidence>
<organism evidence="16 17">
    <name type="scientific">Erythroxylum novogranatense</name>
    <dbReference type="NCBI Taxonomy" id="1862640"/>
    <lineage>
        <taxon>Eukaryota</taxon>
        <taxon>Viridiplantae</taxon>
        <taxon>Streptophyta</taxon>
        <taxon>Embryophyta</taxon>
        <taxon>Tracheophyta</taxon>
        <taxon>Spermatophyta</taxon>
        <taxon>Magnoliopsida</taxon>
        <taxon>eudicotyledons</taxon>
        <taxon>Gunneridae</taxon>
        <taxon>Pentapetalae</taxon>
        <taxon>rosids</taxon>
        <taxon>fabids</taxon>
        <taxon>Malpighiales</taxon>
        <taxon>Erythroxylaceae</taxon>
        <taxon>Erythroxylum</taxon>
    </lineage>
</organism>
<keyword evidence="2" id="KW-1003">Cell membrane</keyword>
<keyword evidence="3" id="KW-0808">Transferase</keyword>
<evidence type="ECO:0000256" key="3">
    <source>
        <dbReference type="ARBA" id="ARBA00022679"/>
    </source>
</evidence>
<evidence type="ECO:0000256" key="2">
    <source>
        <dbReference type="ARBA" id="ARBA00022475"/>
    </source>
</evidence>
<keyword evidence="9 13" id="KW-1133">Transmembrane helix</keyword>
<evidence type="ECO:0000256" key="6">
    <source>
        <dbReference type="ARBA" id="ARBA00022741"/>
    </source>
</evidence>
<dbReference type="Gene3D" id="3.10.350.10">
    <property type="entry name" value="LysM domain"/>
    <property type="match status" value="1"/>
</dbReference>
<dbReference type="GO" id="GO:0005886">
    <property type="term" value="C:plasma membrane"/>
    <property type="evidence" value="ECO:0007669"/>
    <property type="project" value="UniProtKB-SubCell"/>
</dbReference>
<dbReference type="Gene3D" id="3.30.200.20">
    <property type="entry name" value="Phosphorylase Kinase, domain 1"/>
    <property type="match status" value="1"/>
</dbReference>
<comment type="caution">
    <text evidence="16">The sequence shown here is derived from an EMBL/GenBank/DDBJ whole genome shotgun (WGS) entry which is preliminary data.</text>
</comment>
<dbReference type="GO" id="GO:0005524">
    <property type="term" value="F:ATP binding"/>
    <property type="evidence" value="ECO:0007669"/>
    <property type="project" value="UniProtKB-UniRule"/>
</dbReference>